<reference evidence="11 12" key="1">
    <citation type="submission" date="2019-09" db="EMBL/GenBank/DDBJ databases">
        <authorList>
            <person name="Brejova B."/>
        </authorList>
    </citation>
    <scope>NUCLEOTIDE SEQUENCE [LARGE SCALE GENOMIC DNA]</scope>
</reference>
<evidence type="ECO:0000256" key="6">
    <source>
        <dbReference type="ARBA" id="ARBA00023136"/>
    </source>
</evidence>
<feature type="transmembrane region" description="Helical" evidence="7">
    <location>
        <begin position="485"/>
        <end position="511"/>
    </location>
</feature>
<feature type="transmembrane region" description="Helical" evidence="7">
    <location>
        <begin position="603"/>
        <end position="629"/>
    </location>
</feature>
<dbReference type="GeneID" id="43581993"/>
<dbReference type="AlphaFoldDB" id="A0A5E8BQ87"/>
<proteinExistence type="inferred from homology"/>
<evidence type="ECO:0008006" key="13">
    <source>
        <dbReference type="Google" id="ProtNLM"/>
    </source>
</evidence>
<evidence type="ECO:0000256" key="7">
    <source>
        <dbReference type="SAM" id="Phobius"/>
    </source>
</evidence>
<dbReference type="GO" id="GO:0005886">
    <property type="term" value="C:plasma membrane"/>
    <property type="evidence" value="ECO:0007669"/>
    <property type="project" value="TreeGrafter"/>
</dbReference>
<keyword evidence="3" id="KW-0813">Transport</keyword>
<feature type="transmembrane region" description="Helical" evidence="7">
    <location>
        <begin position="435"/>
        <end position="458"/>
    </location>
</feature>
<evidence type="ECO:0000256" key="4">
    <source>
        <dbReference type="ARBA" id="ARBA00022692"/>
    </source>
</evidence>
<comment type="similarity">
    <text evidence="2">Belongs to the CSC1 (TC 1.A.17) family.</text>
</comment>
<dbReference type="Proteomes" id="UP000398389">
    <property type="component" value="Unassembled WGS sequence"/>
</dbReference>
<feature type="transmembrane region" description="Helical" evidence="7">
    <location>
        <begin position="683"/>
        <end position="700"/>
    </location>
</feature>
<dbReference type="InterPro" id="IPR032880">
    <property type="entry name" value="CSC1/OSCA1-like_N"/>
</dbReference>
<evidence type="ECO:0000313" key="11">
    <source>
        <dbReference type="EMBL" id="VVT51675.1"/>
    </source>
</evidence>
<dbReference type="PANTHER" id="PTHR13018">
    <property type="entry name" value="PROBABLE MEMBRANE PROTEIN DUF221-RELATED"/>
    <property type="match status" value="1"/>
</dbReference>
<dbReference type="Pfam" id="PF13967">
    <property type="entry name" value="RSN1_TM"/>
    <property type="match status" value="1"/>
</dbReference>
<dbReference type="Pfam" id="PF02714">
    <property type="entry name" value="RSN1_7TM"/>
    <property type="match status" value="1"/>
</dbReference>
<feature type="transmembrane region" description="Helical" evidence="7">
    <location>
        <begin position="161"/>
        <end position="181"/>
    </location>
</feature>
<feature type="transmembrane region" description="Helical" evidence="7">
    <location>
        <begin position="650"/>
        <end position="677"/>
    </location>
</feature>
<feature type="domain" description="CSC1/OSCA1-like cytosolic" evidence="10">
    <location>
        <begin position="207"/>
        <end position="378"/>
    </location>
</feature>
<dbReference type="EMBL" id="CABVLU010000002">
    <property type="protein sequence ID" value="VVT51675.1"/>
    <property type="molecule type" value="Genomic_DNA"/>
</dbReference>
<keyword evidence="12" id="KW-1185">Reference proteome</keyword>
<gene>
    <name evidence="11" type="ORF">SAPINGB_P003175</name>
</gene>
<accession>A0A5E8BQ87</accession>
<evidence type="ECO:0000256" key="3">
    <source>
        <dbReference type="ARBA" id="ARBA00022448"/>
    </source>
</evidence>
<dbReference type="GO" id="GO:0005227">
    <property type="term" value="F:calcium-activated cation channel activity"/>
    <property type="evidence" value="ECO:0007669"/>
    <property type="project" value="InterPro"/>
</dbReference>
<dbReference type="OrthoDB" id="2150324at2759"/>
<evidence type="ECO:0000256" key="5">
    <source>
        <dbReference type="ARBA" id="ARBA00022989"/>
    </source>
</evidence>
<comment type="subcellular location">
    <subcellularLocation>
        <location evidence="1">Membrane</location>
        <topology evidence="1">Multi-pass membrane protein</topology>
    </subcellularLocation>
</comment>
<sequence>MFLRDSKDLLLQYLQESFTSAHYTASAVLAGFLFAIFGSLILFIIFCTLRPRHNVVYAPKIKYADEKTRPQPLSKHPLSWVKYVLFTAKEDDYLQKSGLDAVVYIRFTAMCRNIFAILSIFGILVIIPINVVYNRRSPNAQNVSNSDAFILTTPILLSGKVTIAHVTLSYIFDGIICYFLWRNYEKIIEMRRRLFLSEDYQNALFMRTVMLTEVPKAYKTDDGLIRLMETIKQEYQRPIQNASCGRDVGQLNKYLKRYNRAVLKLESVLAKYLKNPDKLPDTKPLMKPYREDRKFLPEGTKKIDSIDYLTLQIQKYEALIIEAREDIDTNKTLPYGFVSYECAEDCHFVAQKIASHNIKKHGLKAALAPRPEDIIWDNIILTTAGRRNKQFWGNFFFFLLTLAWIAPNAFIGAFLSNLSRIGTLWPPFNTFISRYPVLFSIIQGIIAPLVTALIFLLMPAIMRKMSHWQGKITKHDREIDVTRKLYSFFVFNNIFVFTLFSVVWAIVSQIIYLVNTRDNLSFSIMLREIDVAYKISTAIMSASSFWVMYILRVNFGAVLDLLQIFSLVWRGFQRHFMAPTPRQQIMWTAPQHFNYAAYYNWMLFYSTIALCFAMVQPLVLVVITVYFSLDLIYKKYGLMYIFVTKAESDGLFWPLLFNSFLFATIFGNLVLFIVVWVQGGWKYAAGMAPLLPLLIAFKIVSSRRHNPRFFFFLPTEQERSQMDSTRSRTALSDTSSTALARRYRNPVLDSQLMVPMIHSKAQHILPQITSLNSLGTDPELDPESAFMSMGNDERNLEANTAYDPAREESAPRQSRVRSYFLDGRFDIVDDHELDYSHMLRISKIEPVPDDQNPYLNASFGSNDTKNDAAIAVALSQPEKEWHDDFQSNIEHRHSSDVALAPTPDREHSNPFLSRNHDYTSLDGGAVTTHYYGNTDYSQAQVSPSNSLNTVKRRPVVGAQYVSVRDISEAPFETYESLAPLASHTPAYQSESYKVLHTQQSDLSLATQYTAGNMPIDLDDDELLLLGKKTENDEEARHR</sequence>
<name>A0A5E8BQ87_9ASCO</name>
<organism evidence="11 12">
    <name type="scientific">Magnusiomyces paraingens</name>
    <dbReference type="NCBI Taxonomy" id="2606893"/>
    <lineage>
        <taxon>Eukaryota</taxon>
        <taxon>Fungi</taxon>
        <taxon>Dikarya</taxon>
        <taxon>Ascomycota</taxon>
        <taxon>Saccharomycotina</taxon>
        <taxon>Dipodascomycetes</taxon>
        <taxon>Dipodascales</taxon>
        <taxon>Dipodascaceae</taxon>
        <taxon>Magnusiomyces</taxon>
    </lineage>
</organism>
<feature type="transmembrane region" description="Helical" evidence="7">
    <location>
        <begin position="555"/>
        <end position="572"/>
    </location>
</feature>
<feature type="transmembrane region" description="Helical" evidence="7">
    <location>
        <begin position="395"/>
        <end position="415"/>
    </location>
</feature>
<keyword evidence="5 7" id="KW-1133">Transmembrane helix</keyword>
<feature type="transmembrane region" description="Helical" evidence="7">
    <location>
        <begin position="20"/>
        <end position="46"/>
    </location>
</feature>
<dbReference type="PANTHER" id="PTHR13018:SF149">
    <property type="entry name" value="DOMAIN PROTEIN, PUTATIVE (AFU_ORTHOLOGUE AFUA_3G11660)-RELATED"/>
    <property type="match status" value="1"/>
</dbReference>
<evidence type="ECO:0000259" key="9">
    <source>
        <dbReference type="Pfam" id="PF13967"/>
    </source>
</evidence>
<evidence type="ECO:0000256" key="2">
    <source>
        <dbReference type="ARBA" id="ARBA00007779"/>
    </source>
</evidence>
<feature type="transmembrane region" description="Helical" evidence="7">
    <location>
        <begin position="114"/>
        <end position="133"/>
    </location>
</feature>
<protein>
    <recommendedName>
        <fullName evidence="13">DUF221-domain-containing protein</fullName>
    </recommendedName>
</protein>
<evidence type="ECO:0000256" key="1">
    <source>
        <dbReference type="ARBA" id="ARBA00004141"/>
    </source>
</evidence>
<evidence type="ECO:0000259" key="8">
    <source>
        <dbReference type="Pfam" id="PF02714"/>
    </source>
</evidence>
<dbReference type="InterPro" id="IPR027815">
    <property type="entry name" value="CSC1/OSCA1-like_cyt"/>
</dbReference>
<evidence type="ECO:0000313" key="12">
    <source>
        <dbReference type="Proteomes" id="UP000398389"/>
    </source>
</evidence>
<keyword evidence="6 7" id="KW-0472">Membrane</keyword>
<dbReference type="RefSeq" id="XP_031853784.1">
    <property type="nucleotide sequence ID" value="XM_031997893.1"/>
</dbReference>
<dbReference type="InterPro" id="IPR045122">
    <property type="entry name" value="Csc1-like"/>
</dbReference>
<feature type="domain" description="CSC1/OSCA1-like N-terminal transmembrane" evidence="9">
    <location>
        <begin position="28"/>
        <end position="183"/>
    </location>
</feature>
<dbReference type="InterPro" id="IPR003864">
    <property type="entry name" value="CSC1/OSCA1-like_7TM"/>
</dbReference>
<keyword evidence="4 7" id="KW-0812">Transmembrane</keyword>
<feature type="domain" description="CSC1/OSCA1-like 7TM region" evidence="8">
    <location>
        <begin position="389"/>
        <end position="672"/>
    </location>
</feature>
<dbReference type="Pfam" id="PF14703">
    <property type="entry name" value="PHM7_cyt"/>
    <property type="match status" value="1"/>
</dbReference>
<evidence type="ECO:0000259" key="10">
    <source>
        <dbReference type="Pfam" id="PF14703"/>
    </source>
</evidence>